<name>A0A7W7MBG2_9ACTN</name>
<organism evidence="1 2">
    <name type="scientific">Actinoplanes octamycinicus</name>
    <dbReference type="NCBI Taxonomy" id="135948"/>
    <lineage>
        <taxon>Bacteria</taxon>
        <taxon>Bacillati</taxon>
        <taxon>Actinomycetota</taxon>
        <taxon>Actinomycetes</taxon>
        <taxon>Micromonosporales</taxon>
        <taxon>Micromonosporaceae</taxon>
        <taxon>Actinoplanes</taxon>
    </lineage>
</organism>
<evidence type="ECO:0000313" key="1">
    <source>
        <dbReference type="EMBL" id="MBB4743987.1"/>
    </source>
</evidence>
<sequence>MPSTVTDPDRQDLINCLLAAALNARATQQQTQHTAALMPPEEHAAAADLAEAVHALGRIRDALLQAADVLNCDRR</sequence>
<accession>A0A7W7MBG2</accession>
<protein>
    <submittedName>
        <fullName evidence="1">Thioredoxin-like negative regulator of GroEL</fullName>
    </submittedName>
</protein>
<dbReference type="EMBL" id="JACHNB010000001">
    <property type="protein sequence ID" value="MBB4743987.1"/>
    <property type="molecule type" value="Genomic_DNA"/>
</dbReference>
<reference evidence="1 2" key="1">
    <citation type="submission" date="2020-08" db="EMBL/GenBank/DDBJ databases">
        <title>Sequencing the genomes of 1000 actinobacteria strains.</title>
        <authorList>
            <person name="Klenk H.-P."/>
        </authorList>
    </citation>
    <scope>NUCLEOTIDE SEQUENCE [LARGE SCALE GENOMIC DNA]</scope>
    <source>
        <strain evidence="1 2">DSM 45809</strain>
    </source>
</reference>
<evidence type="ECO:0000313" key="2">
    <source>
        <dbReference type="Proteomes" id="UP000546162"/>
    </source>
</evidence>
<comment type="caution">
    <text evidence="1">The sequence shown here is derived from an EMBL/GenBank/DDBJ whole genome shotgun (WGS) entry which is preliminary data.</text>
</comment>
<dbReference type="RefSeq" id="WP_185044210.1">
    <property type="nucleotide sequence ID" value="NZ_BAABFG010000005.1"/>
</dbReference>
<gene>
    <name evidence="1" type="ORF">BJY16_007446</name>
</gene>
<keyword evidence="2" id="KW-1185">Reference proteome</keyword>
<dbReference type="AlphaFoldDB" id="A0A7W7MBG2"/>
<dbReference type="Proteomes" id="UP000546162">
    <property type="component" value="Unassembled WGS sequence"/>
</dbReference>
<proteinExistence type="predicted"/>